<dbReference type="InterPro" id="IPR016024">
    <property type="entry name" value="ARM-type_fold"/>
</dbReference>
<dbReference type="Proteomes" id="UP001465668">
    <property type="component" value="Unassembled WGS sequence"/>
</dbReference>
<dbReference type="SUPFAM" id="SSF48371">
    <property type="entry name" value="ARM repeat"/>
    <property type="match status" value="1"/>
</dbReference>
<dbReference type="PANTHER" id="PTHR34105">
    <property type="entry name" value="PROLINE-, GLUTAMIC ACID- AND LEUCINE-RICH PROTEIN 1"/>
    <property type="match status" value="1"/>
</dbReference>
<sequence>MSLVALPPELRSICRRLTAAKADQLPNLLPALLKDLQRCQGPLSEPQDSKSNSGSSETAVLVHKLRTQIGALLKGRSLEGRFAAVALIKTYIDIGGWETLRASEPWVQGLISILQKRDPVAIKELCIATLAKIYILISKYQTLIREIVTPTLPSFATACLQILKPTSANKATHIVPLSFTETTFEAFSVLIPHYPTTLRPFVAQFRVIARPYLAPTSSDGLHVPKTLQCSSRALMTRLHLAAAKNGGADEWTKHLSGLIKEFHESADQVFRAILENWESTTGYTRQQVNLDADSSGGGDSPDQSPRWTGVQAGSERMIGLLGCLSDYLLSTTKVPVTIPISALMDLTSRVYLIVPPIPGRNKQESVQMNPAVGRDEKDDLWAGFPDIQVATLRLSQSLLRRLGRNYLPLAQTTLDQIVRTLESGYRLPEIRQIAFALITELLQLCGPTMSKANVDALHLVLMACCRDLLGAAGHIKAPKQQTSTAQNGTKSKTATQNADAFLKSNAEDEPISVSLDSEHRASAEQLLAALFGHLPQHHINPDLRSRMLRTAILCQLKDAQIASILNPSKDKNGRTAQVILPYLYQQFSHDEAVEILRFNFRPIGTATKKDIMDMDMDDAMEIELDEPAEKPVNGYAFDRPFQISSTTIPTAQTVEELVVARTAPSAPAIAAEIQPGPFLAQPVAQTATTADVVQAASPVLASTIPLKRKSEEEEKVAGASKRVEVAIATPDPGFGSMGTLVEDTLSKVSHPATAQPKVEVKEEDGDSDDESVHLNMELDSDGEEDEE</sequence>
<feature type="compositionally biased region" description="Polar residues" evidence="5">
    <location>
        <begin position="479"/>
        <end position="495"/>
    </location>
</feature>
<evidence type="ECO:0000313" key="7">
    <source>
        <dbReference type="EMBL" id="KAK9780641.1"/>
    </source>
</evidence>
<evidence type="ECO:0000256" key="3">
    <source>
        <dbReference type="ARBA" id="ARBA00021502"/>
    </source>
</evidence>
<feature type="region of interest" description="Disordered" evidence="5">
    <location>
        <begin position="289"/>
        <end position="309"/>
    </location>
</feature>
<gene>
    <name evidence="7" type="ORF">SCAR479_02756</name>
</gene>
<evidence type="ECO:0000256" key="2">
    <source>
        <dbReference type="ARBA" id="ARBA00010511"/>
    </source>
</evidence>
<feature type="domain" description="Pre-rRNA-processing protein RIX1 N-terminal" evidence="6">
    <location>
        <begin position="10"/>
        <end position="219"/>
    </location>
</feature>
<evidence type="ECO:0000259" key="6">
    <source>
        <dbReference type="Pfam" id="PF08167"/>
    </source>
</evidence>
<feature type="region of interest" description="Disordered" evidence="5">
    <location>
        <begin position="476"/>
        <end position="495"/>
    </location>
</feature>
<dbReference type="InterPro" id="IPR012583">
    <property type="entry name" value="RIX1_N"/>
</dbReference>
<proteinExistence type="inferred from homology"/>
<comment type="subcellular location">
    <subcellularLocation>
        <location evidence="1">Nucleus</location>
    </subcellularLocation>
</comment>
<feature type="compositionally biased region" description="Acidic residues" evidence="5">
    <location>
        <begin position="778"/>
        <end position="787"/>
    </location>
</feature>
<reference evidence="7 8" key="1">
    <citation type="submission" date="2024-02" db="EMBL/GenBank/DDBJ databases">
        <title>First draft genome assembly of two strains of Seiridium cardinale.</title>
        <authorList>
            <person name="Emiliani G."/>
            <person name="Scali E."/>
        </authorList>
    </citation>
    <scope>NUCLEOTIDE SEQUENCE [LARGE SCALE GENOMIC DNA]</scope>
    <source>
        <strain evidence="7 8">BM-138-000479</strain>
    </source>
</reference>
<evidence type="ECO:0000256" key="4">
    <source>
        <dbReference type="ARBA" id="ARBA00023242"/>
    </source>
</evidence>
<dbReference type="Pfam" id="PF08167">
    <property type="entry name" value="RIX1"/>
    <property type="match status" value="1"/>
</dbReference>
<dbReference type="EMBL" id="JARVKM010000006">
    <property type="protein sequence ID" value="KAK9780641.1"/>
    <property type="molecule type" value="Genomic_DNA"/>
</dbReference>
<evidence type="ECO:0000256" key="1">
    <source>
        <dbReference type="ARBA" id="ARBA00004123"/>
    </source>
</evidence>
<evidence type="ECO:0000313" key="8">
    <source>
        <dbReference type="Proteomes" id="UP001465668"/>
    </source>
</evidence>
<evidence type="ECO:0000256" key="5">
    <source>
        <dbReference type="SAM" id="MobiDB-lite"/>
    </source>
</evidence>
<feature type="region of interest" description="Disordered" evidence="5">
    <location>
        <begin position="731"/>
        <end position="787"/>
    </location>
</feature>
<accession>A0ABR2Y3L4</accession>
<protein>
    <recommendedName>
        <fullName evidence="3">Pre-rRNA-processing protein RIX1</fullName>
    </recommendedName>
</protein>
<name>A0ABR2Y3L4_9PEZI</name>
<organism evidence="7 8">
    <name type="scientific">Seiridium cardinale</name>
    <dbReference type="NCBI Taxonomy" id="138064"/>
    <lineage>
        <taxon>Eukaryota</taxon>
        <taxon>Fungi</taxon>
        <taxon>Dikarya</taxon>
        <taxon>Ascomycota</taxon>
        <taxon>Pezizomycotina</taxon>
        <taxon>Sordariomycetes</taxon>
        <taxon>Xylariomycetidae</taxon>
        <taxon>Amphisphaeriales</taxon>
        <taxon>Sporocadaceae</taxon>
        <taxon>Seiridium</taxon>
    </lineage>
</organism>
<keyword evidence="4" id="KW-0539">Nucleus</keyword>
<keyword evidence="8" id="KW-1185">Reference proteome</keyword>
<dbReference type="PANTHER" id="PTHR34105:SF1">
    <property type="entry name" value="PROLINE-, GLUTAMIC ACID- AND LEUCINE-RICH PROTEIN 1"/>
    <property type="match status" value="1"/>
</dbReference>
<comment type="similarity">
    <text evidence="2">Belongs to the RIX1/PELP1 family.</text>
</comment>
<comment type="caution">
    <text evidence="7">The sequence shown here is derived from an EMBL/GenBank/DDBJ whole genome shotgun (WGS) entry which is preliminary data.</text>
</comment>